<evidence type="ECO:0000256" key="1">
    <source>
        <dbReference type="ARBA" id="ARBA00004141"/>
    </source>
</evidence>
<dbReference type="RefSeq" id="XP_028307037.1">
    <property type="nucleotide sequence ID" value="XM_028451236.1"/>
</dbReference>
<keyword evidence="2 5" id="KW-0812">Transmembrane</keyword>
<evidence type="ECO:0000313" key="6">
    <source>
        <dbReference type="Ensembl" id="ENSGWIP00000005010.1"/>
    </source>
</evidence>
<feature type="transmembrane region" description="Helical" evidence="5">
    <location>
        <begin position="79"/>
        <end position="102"/>
    </location>
</feature>
<gene>
    <name evidence="6" type="primary">LOC114465901</name>
</gene>
<evidence type="ECO:0000313" key="7">
    <source>
        <dbReference type="Proteomes" id="UP000694680"/>
    </source>
</evidence>
<dbReference type="AlphaFoldDB" id="A0A8C5DD93"/>
<dbReference type="Gene3D" id="1.10.1450.10">
    <property type="entry name" value="Tetraspanin"/>
    <property type="match status" value="1"/>
</dbReference>
<dbReference type="GO" id="GO:0005886">
    <property type="term" value="C:plasma membrane"/>
    <property type="evidence" value="ECO:0007669"/>
    <property type="project" value="TreeGrafter"/>
</dbReference>
<evidence type="ECO:0000256" key="5">
    <source>
        <dbReference type="SAM" id="Phobius"/>
    </source>
</evidence>
<dbReference type="PANTHER" id="PTHR19282">
    <property type="entry name" value="TETRASPANIN"/>
    <property type="match status" value="1"/>
</dbReference>
<accession>A0A8C5DD93</accession>
<evidence type="ECO:0000256" key="4">
    <source>
        <dbReference type="ARBA" id="ARBA00023136"/>
    </source>
</evidence>
<dbReference type="PANTHER" id="PTHR19282:SF516">
    <property type="entry name" value="TETRASPANIN"/>
    <property type="match status" value="1"/>
</dbReference>
<evidence type="ECO:0000256" key="2">
    <source>
        <dbReference type="ARBA" id="ARBA00022692"/>
    </source>
</evidence>
<reference evidence="6" key="1">
    <citation type="submission" date="2020-06" db="EMBL/GenBank/DDBJ databases">
        <authorList>
            <consortium name="Wellcome Sanger Institute Data Sharing"/>
        </authorList>
    </citation>
    <scope>NUCLEOTIDE SEQUENCE [LARGE SCALE GENOMIC DNA]</scope>
</reference>
<feature type="transmembrane region" description="Helical" evidence="5">
    <location>
        <begin position="12"/>
        <end position="32"/>
    </location>
</feature>
<keyword evidence="3 5" id="KW-1133">Transmembrane helix</keyword>
<dbReference type="GeneID" id="114465901"/>
<feature type="transmembrane region" description="Helical" evidence="5">
    <location>
        <begin position="212"/>
        <end position="232"/>
    </location>
</feature>
<organism evidence="6 7">
    <name type="scientific">Gouania willdenowi</name>
    <name type="common">Blunt-snouted clingfish</name>
    <name type="synonym">Lepadogaster willdenowi</name>
    <dbReference type="NCBI Taxonomy" id="441366"/>
    <lineage>
        <taxon>Eukaryota</taxon>
        <taxon>Metazoa</taxon>
        <taxon>Chordata</taxon>
        <taxon>Craniata</taxon>
        <taxon>Vertebrata</taxon>
        <taxon>Euteleostomi</taxon>
        <taxon>Actinopterygii</taxon>
        <taxon>Neopterygii</taxon>
        <taxon>Teleostei</taxon>
        <taxon>Neoteleostei</taxon>
        <taxon>Acanthomorphata</taxon>
        <taxon>Ovalentaria</taxon>
        <taxon>Blenniimorphae</taxon>
        <taxon>Blenniiformes</taxon>
        <taxon>Gobiesocoidei</taxon>
        <taxon>Gobiesocidae</taxon>
        <taxon>Gobiesocinae</taxon>
        <taxon>Gouania</taxon>
    </lineage>
</organism>
<keyword evidence="7" id="KW-1185">Reference proteome</keyword>
<protein>
    <submittedName>
        <fullName evidence="6">Tetraspanin-8-like</fullName>
    </submittedName>
</protein>
<comment type="subcellular location">
    <subcellularLocation>
        <location evidence="1">Membrane</location>
        <topology evidence="1">Multi-pass membrane protein</topology>
    </subcellularLocation>
</comment>
<feature type="transmembrane region" description="Helical" evidence="5">
    <location>
        <begin position="52"/>
        <end position="72"/>
    </location>
</feature>
<name>A0A8C5DD93_GOUWI</name>
<reference evidence="6" key="3">
    <citation type="submission" date="2025-09" db="UniProtKB">
        <authorList>
            <consortium name="Ensembl"/>
        </authorList>
    </citation>
    <scope>IDENTIFICATION</scope>
</reference>
<proteinExistence type="predicted"/>
<dbReference type="InterPro" id="IPR008952">
    <property type="entry name" value="Tetraspanin_EC2_sf"/>
</dbReference>
<reference evidence="6" key="2">
    <citation type="submission" date="2025-08" db="UniProtKB">
        <authorList>
            <consortium name="Ensembl"/>
        </authorList>
    </citation>
    <scope>IDENTIFICATION</scope>
</reference>
<sequence length="267" mass="28961">MGKVNVWVKRALFAVLAVIAVIGLLLLGLTLFSHGHFHKDEEIQDLMGGLHFMYATAAVTLILVAIGVFGACKEKKWALIIFVVGMILSSLFLFGISIQSFALMSEIGAELQAQYQHLLPLSNASTVVVDDLNEIQKEFQCCGLDAGYQDWGGNIPDSCVCDDDSVQKCVEPPAGSQFTGRAEGELIRIYADPCVPFLISHVKDVIKTTVNIIMGIILLLVLSSLLGIIALCQLNRKVDVPAVVYSQEAKAGNYTTLTDVTEETVDL</sequence>
<dbReference type="Proteomes" id="UP000694680">
    <property type="component" value="Chromosome 6"/>
</dbReference>
<keyword evidence="4 5" id="KW-0472">Membrane</keyword>
<dbReference type="OrthoDB" id="438211at2759"/>
<evidence type="ECO:0000256" key="3">
    <source>
        <dbReference type="ARBA" id="ARBA00022989"/>
    </source>
</evidence>
<dbReference type="PRINTS" id="PR00259">
    <property type="entry name" value="TMFOUR"/>
</dbReference>
<dbReference type="Pfam" id="PF00335">
    <property type="entry name" value="Tetraspanin"/>
    <property type="match status" value="1"/>
</dbReference>
<dbReference type="InterPro" id="IPR018499">
    <property type="entry name" value="Tetraspanin/Peripherin"/>
</dbReference>
<dbReference type="SUPFAM" id="SSF48652">
    <property type="entry name" value="Tetraspanin"/>
    <property type="match status" value="1"/>
</dbReference>
<dbReference type="Ensembl" id="ENSGWIT00000005360.1">
    <property type="protein sequence ID" value="ENSGWIP00000005010.1"/>
    <property type="gene ID" value="ENSGWIG00000002653.1"/>
</dbReference>